<dbReference type="InterPro" id="IPR050869">
    <property type="entry name" value="H3K4_H4K5_MeTrfase"/>
</dbReference>
<evidence type="ECO:0000259" key="2">
    <source>
        <dbReference type="PROSITE" id="PS50280"/>
    </source>
</evidence>
<dbReference type="SUPFAM" id="SSF82199">
    <property type="entry name" value="SET domain"/>
    <property type="match status" value="1"/>
</dbReference>
<dbReference type="PROSITE" id="PS50280">
    <property type="entry name" value="SET"/>
    <property type="match status" value="1"/>
</dbReference>
<proteinExistence type="predicted"/>
<feature type="region of interest" description="Disordered" evidence="1">
    <location>
        <begin position="393"/>
        <end position="423"/>
    </location>
</feature>
<feature type="compositionally biased region" description="Basic residues" evidence="1">
    <location>
        <begin position="405"/>
        <end position="417"/>
    </location>
</feature>
<dbReference type="PANTHER" id="PTHR12197:SF294">
    <property type="entry name" value="POTENTIAL PROTEIN LYSINE METHYLTRANSFERASE SET6"/>
    <property type="match status" value="1"/>
</dbReference>
<protein>
    <recommendedName>
        <fullName evidence="2">SET domain-containing protein</fullName>
    </recommendedName>
</protein>
<dbReference type="Pfam" id="PF00856">
    <property type="entry name" value="SET"/>
    <property type="match status" value="1"/>
</dbReference>
<gene>
    <name evidence="3" type="ORF">BASA50_000277</name>
</gene>
<accession>A0ABQ8EUS2</accession>
<feature type="domain" description="SET" evidence="2">
    <location>
        <begin position="177"/>
        <end position="358"/>
    </location>
</feature>
<dbReference type="PANTHER" id="PTHR12197">
    <property type="entry name" value="HISTONE-LYSINE N-METHYLTRANSFERASE SMYD"/>
    <property type="match status" value="1"/>
</dbReference>
<dbReference type="InterPro" id="IPR001214">
    <property type="entry name" value="SET_dom"/>
</dbReference>
<dbReference type="Gene3D" id="2.170.270.10">
    <property type="entry name" value="SET domain"/>
    <property type="match status" value="1"/>
</dbReference>
<name>A0ABQ8EUS2_9FUNG</name>
<dbReference type="InterPro" id="IPR046341">
    <property type="entry name" value="SET_dom_sf"/>
</dbReference>
<keyword evidence="4" id="KW-1185">Reference proteome</keyword>
<comment type="caution">
    <text evidence="3">The sequence shown here is derived from an EMBL/GenBank/DDBJ whole genome shotgun (WGS) entry which is preliminary data.</text>
</comment>
<feature type="compositionally biased region" description="Polar residues" evidence="1">
    <location>
        <begin position="393"/>
        <end position="404"/>
    </location>
</feature>
<reference evidence="3 4" key="1">
    <citation type="submission" date="2021-02" db="EMBL/GenBank/DDBJ databases">
        <title>Variation within the Batrachochytrium salamandrivorans European outbreak.</title>
        <authorList>
            <person name="Kelly M."/>
            <person name="Pasmans F."/>
            <person name="Shea T.P."/>
            <person name="Munoz J.F."/>
            <person name="Carranza S."/>
            <person name="Cuomo C.A."/>
            <person name="Martel A."/>
        </authorList>
    </citation>
    <scope>NUCLEOTIDE SEQUENCE [LARGE SCALE GENOMIC DNA]</scope>
    <source>
        <strain evidence="3 4">AMFP18/2</strain>
    </source>
</reference>
<sequence length="442" mass="48826">MVGDRIVLKELPGNRYFEAGMALEAGEPLLVCLPLAFAATDSYKKRVCAHCMQCVSVTLLGSTEHNEQEVKDEVEGGKGLGKSSLHYSCRKCDQVFTCSSECMDALNRNGHGRICSALRKLATFKASVHEKSILKLLLMACLARTMGTLALIDSVEDVSDDLCDRRIDGDDGAGLAPLIQQLSIQNDSGSISADAVIATARSDNHLTERQTDNSNDSTCDWISDMQLCGPPSFQDFMDLQSHFSSWTSDMTHEWRKSLAFLIKLLVECDVFPCNDIPTHSAESQQLIMHMVSRIESNCFGIWKSHGKEACMGRAVFPAASYFNHSCVPNCESIKQGNQMAFRTLQKIAAGDMLTISYIDTNIPVSARRARLMDDYFFLCLCERCVKESELDSTSPRSKVSYSTKKYQHGKRRPKKGTKPLLKSVVDPISVSSLEVPATNSPT</sequence>
<evidence type="ECO:0000313" key="4">
    <source>
        <dbReference type="Proteomes" id="UP001648503"/>
    </source>
</evidence>
<dbReference type="EMBL" id="JAFCIX010000570">
    <property type="protein sequence ID" value="KAH6586913.1"/>
    <property type="molecule type" value="Genomic_DNA"/>
</dbReference>
<evidence type="ECO:0000256" key="1">
    <source>
        <dbReference type="SAM" id="MobiDB-lite"/>
    </source>
</evidence>
<evidence type="ECO:0000313" key="3">
    <source>
        <dbReference type="EMBL" id="KAH6586913.1"/>
    </source>
</evidence>
<organism evidence="3 4">
    <name type="scientific">Batrachochytrium salamandrivorans</name>
    <dbReference type="NCBI Taxonomy" id="1357716"/>
    <lineage>
        <taxon>Eukaryota</taxon>
        <taxon>Fungi</taxon>
        <taxon>Fungi incertae sedis</taxon>
        <taxon>Chytridiomycota</taxon>
        <taxon>Chytridiomycota incertae sedis</taxon>
        <taxon>Chytridiomycetes</taxon>
        <taxon>Rhizophydiales</taxon>
        <taxon>Rhizophydiales incertae sedis</taxon>
        <taxon>Batrachochytrium</taxon>
    </lineage>
</organism>
<dbReference type="Proteomes" id="UP001648503">
    <property type="component" value="Unassembled WGS sequence"/>
</dbReference>